<proteinExistence type="predicted"/>
<dbReference type="STRING" id="3055.A0A2K3D8G3"/>
<sequence length="318" mass="32073">MTEERRVDLVRLPAEERYFERDAVLGRDAASVFPTRAKEIAEGGGGGLDVESIKEALGARKFISETELESIRTTRGATADDGAVAADKPLAEILRERKAAKDAEHEDKWKQMKVGKNRPLDPDELMFLDAVAEAEAAREKAWSELERAELEAFKAAVRERGSEAPATADAAAAATTGTAGGASGASASPRGAGGAAAVARPVVPMKVGVPSVVAAAVLAAPKPLIKPLVKIKPKAASNATPAAGAAVTATAGRGGADGAADEPPAKRVRAEDEGEDTGGAGDNGNGGGSIKSPSGGSAAGGGLAGLLGGYGSDEEDED</sequence>
<dbReference type="EMBL" id="CM008972">
    <property type="protein sequence ID" value="PNW76812.1"/>
    <property type="molecule type" value="Genomic_DNA"/>
</dbReference>
<dbReference type="PANTHER" id="PTHR13495">
    <property type="entry name" value="NEFA-INTERACTING NUCLEAR PROTEIN NIP30"/>
    <property type="match status" value="1"/>
</dbReference>
<keyword evidence="2" id="KW-0539">Nucleus</keyword>
<dbReference type="InterPro" id="IPR019331">
    <property type="entry name" value="FAM192A/Fyv6_N"/>
</dbReference>
<feature type="region of interest" description="Disordered" evidence="3">
    <location>
        <begin position="250"/>
        <end position="318"/>
    </location>
</feature>
<dbReference type="InParanoid" id="A0A2K3D8G3"/>
<evidence type="ECO:0000259" key="4">
    <source>
        <dbReference type="Pfam" id="PF10187"/>
    </source>
</evidence>
<evidence type="ECO:0000313" key="6">
    <source>
        <dbReference type="Proteomes" id="UP000006906"/>
    </source>
</evidence>
<evidence type="ECO:0000313" key="5">
    <source>
        <dbReference type="EMBL" id="PNW76812.1"/>
    </source>
</evidence>
<evidence type="ECO:0000256" key="3">
    <source>
        <dbReference type="SAM" id="MobiDB-lite"/>
    </source>
</evidence>
<dbReference type="GeneID" id="5722869"/>
<feature type="domain" description="FAM192A/Fyv6 N-terminal" evidence="4">
    <location>
        <begin position="65"/>
        <end position="154"/>
    </location>
</feature>
<dbReference type="Pfam" id="PF10187">
    <property type="entry name" value="FAM192A_Fyv6_N"/>
    <property type="match status" value="1"/>
</dbReference>
<dbReference type="ExpressionAtlas" id="A0A2K3D8G3">
    <property type="expression patterns" value="differential"/>
</dbReference>
<dbReference type="RefSeq" id="XP_042919655.1">
    <property type="nucleotide sequence ID" value="XM_043067650.1"/>
</dbReference>
<accession>A0A2K3D8G3</accession>
<organism evidence="5 6">
    <name type="scientific">Chlamydomonas reinhardtii</name>
    <name type="common">Chlamydomonas smithii</name>
    <dbReference type="NCBI Taxonomy" id="3055"/>
    <lineage>
        <taxon>Eukaryota</taxon>
        <taxon>Viridiplantae</taxon>
        <taxon>Chlorophyta</taxon>
        <taxon>core chlorophytes</taxon>
        <taxon>Chlorophyceae</taxon>
        <taxon>CS clade</taxon>
        <taxon>Chlamydomonadales</taxon>
        <taxon>Chlamydomonadaceae</taxon>
        <taxon>Chlamydomonas</taxon>
    </lineage>
</organism>
<dbReference type="GO" id="GO:0005634">
    <property type="term" value="C:nucleus"/>
    <property type="evidence" value="ECO:0000318"/>
    <property type="project" value="GO_Central"/>
</dbReference>
<name>A0A2K3D8G3_CHLRE</name>
<dbReference type="InterPro" id="IPR039845">
    <property type="entry name" value="FAM192A"/>
</dbReference>
<feature type="compositionally biased region" description="Gly residues" evidence="3">
    <location>
        <begin position="277"/>
        <end position="289"/>
    </location>
</feature>
<dbReference type="OrthoDB" id="75807at2759"/>
<dbReference type="Proteomes" id="UP000006906">
    <property type="component" value="Chromosome 11"/>
</dbReference>
<reference evidence="5 6" key="1">
    <citation type="journal article" date="2007" name="Science">
        <title>The Chlamydomonas genome reveals the evolution of key animal and plant functions.</title>
        <authorList>
            <person name="Merchant S.S."/>
            <person name="Prochnik S.E."/>
            <person name="Vallon O."/>
            <person name="Harris E.H."/>
            <person name="Karpowicz S.J."/>
            <person name="Witman G.B."/>
            <person name="Terry A."/>
            <person name="Salamov A."/>
            <person name="Fritz-Laylin L.K."/>
            <person name="Marechal-Drouard L."/>
            <person name="Marshall W.F."/>
            <person name="Qu L.H."/>
            <person name="Nelson D.R."/>
            <person name="Sanderfoot A.A."/>
            <person name="Spalding M.H."/>
            <person name="Kapitonov V.V."/>
            <person name="Ren Q."/>
            <person name="Ferris P."/>
            <person name="Lindquist E."/>
            <person name="Shapiro H."/>
            <person name="Lucas S.M."/>
            <person name="Grimwood J."/>
            <person name="Schmutz J."/>
            <person name="Cardol P."/>
            <person name="Cerutti H."/>
            <person name="Chanfreau G."/>
            <person name="Chen C.L."/>
            <person name="Cognat V."/>
            <person name="Croft M.T."/>
            <person name="Dent R."/>
            <person name="Dutcher S."/>
            <person name="Fernandez E."/>
            <person name="Fukuzawa H."/>
            <person name="Gonzalez-Ballester D."/>
            <person name="Gonzalez-Halphen D."/>
            <person name="Hallmann A."/>
            <person name="Hanikenne M."/>
            <person name="Hippler M."/>
            <person name="Inwood W."/>
            <person name="Jabbari K."/>
            <person name="Kalanon M."/>
            <person name="Kuras R."/>
            <person name="Lefebvre P.A."/>
            <person name="Lemaire S.D."/>
            <person name="Lobanov A.V."/>
            <person name="Lohr M."/>
            <person name="Manuell A."/>
            <person name="Meier I."/>
            <person name="Mets L."/>
            <person name="Mittag M."/>
            <person name="Mittelmeier T."/>
            <person name="Moroney J.V."/>
            <person name="Moseley J."/>
            <person name="Napoli C."/>
            <person name="Nedelcu A.M."/>
            <person name="Niyogi K."/>
            <person name="Novoselov S.V."/>
            <person name="Paulsen I.T."/>
            <person name="Pazour G."/>
            <person name="Purton S."/>
            <person name="Ral J.P."/>
            <person name="Riano-Pachon D.M."/>
            <person name="Riekhof W."/>
            <person name="Rymarquis L."/>
            <person name="Schroda M."/>
            <person name="Stern D."/>
            <person name="Umen J."/>
            <person name="Willows R."/>
            <person name="Wilson N."/>
            <person name="Zimmer S.L."/>
            <person name="Allmer J."/>
            <person name="Balk J."/>
            <person name="Bisova K."/>
            <person name="Chen C.J."/>
            <person name="Elias M."/>
            <person name="Gendler K."/>
            <person name="Hauser C."/>
            <person name="Lamb M.R."/>
            <person name="Ledford H."/>
            <person name="Long J.C."/>
            <person name="Minagawa J."/>
            <person name="Page M.D."/>
            <person name="Pan J."/>
            <person name="Pootakham W."/>
            <person name="Roje S."/>
            <person name="Rose A."/>
            <person name="Stahlberg E."/>
            <person name="Terauchi A.M."/>
            <person name="Yang P."/>
            <person name="Ball S."/>
            <person name="Bowler C."/>
            <person name="Dieckmann C.L."/>
            <person name="Gladyshev V.N."/>
            <person name="Green P."/>
            <person name="Jorgensen R."/>
            <person name="Mayfield S."/>
            <person name="Mueller-Roeber B."/>
            <person name="Rajamani S."/>
            <person name="Sayre R.T."/>
            <person name="Brokstein P."/>
            <person name="Dubchak I."/>
            <person name="Goodstein D."/>
            <person name="Hornick L."/>
            <person name="Huang Y.W."/>
            <person name="Jhaveri J."/>
            <person name="Luo Y."/>
            <person name="Martinez D."/>
            <person name="Ngau W.C."/>
            <person name="Otillar B."/>
            <person name="Poliakov A."/>
            <person name="Porter A."/>
            <person name="Szajkowski L."/>
            <person name="Werner G."/>
            <person name="Zhou K."/>
            <person name="Grigoriev I.V."/>
            <person name="Rokhsar D.S."/>
            <person name="Grossman A.R."/>
        </authorList>
    </citation>
    <scope>NUCLEOTIDE SEQUENCE [LARGE SCALE GENOMIC DNA]</scope>
    <source>
        <strain evidence="6">CC-503</strain>
    </source>
</reference>
<gene>
    <name evidence="5" type="ORF">CHLRE_11g477250v5</name>
</gene>
<protein>
    <recommendedName>
        <fullName evidence="4">FAM192A/Fyv6 N-terminal domain-containing protein</fullName>
    </recommendedName>
</protein>
<keyword evidence="6" id="KW-1185">Reference proteome</keyword>
<dbReference type="PANTHER" id="PTHR13495:SF0">
    <property type="entry name" value="PSME3-INTERACTING PROTEIN"/>
    <property type="match status" value="1"/>
</dbReference>
<evidence type="ECO:0000256" key="2">
    <source>
        <dbReference type="ARBA" id="ARBA00023242"/>
    </source>
</evidence>
<dbReference type="Gramene" id="PNW76812">
    <property type="protein sequence ID" value="PNW76812"/>
    <property type="gene ID" value="CHLRE_11g477250v5"/>
</dbReference>
<dbReference type="AlphaFoldDB" id="A0A2K3D8G3"/>
<dbReference type="KEGG" id="cre:CHLRE_11g477250v5"/>
<feature type="compositionally biased region" description="Gly residues" evidence="3">
    <location>
        <begin position="297"/>
        <end position="311"/>
    </location>
</feature>
<comment type="subcellular location">
    <subcellularLocation>
        <location evidence="1">Nucleus</location>
    </subcellularLocation>
</comment>
<evidence type="ECO:0000256" key="1">
    <source>
        <dbReference type="ARBA" id="ARBA00004123"/>
    </source>
</evidence>